<reference evidence="1 2" key="1">
    <citation type="submission" date="2024-06" db="EMBL/GenBank/DDBJ databases">
        <title>Sorghum-associated microbial communities from plants grown in Nebraska, USA.</title>
        <authorList>
            <person name="Schachtman D."/>
        </authorList>
    </citation>
    <scope>NUCLEOTIDE SEQUENCE [LARGE SCALE GENOMIC DNA]</scope>
    <source>
        <strain evidence="1 2">1073</strain>
    </source>
</reference>
<dbReference type="SUPFAM" id="SSF140804">
    <property type="entry name" value="YidB-like"/>
    <property type="match status" value="1"/>
</dbReference>
<dbReference type="Proteomes" id="UP001549184">
    <property type="component" value="Unassembled WGS sequence"/>
</dbReference>
<accession>A0ABV2K146</accession>
<name>A0ABV2K146_9GAMM</name>
<gene>
    <name evidence="1" type="ORF">ABIC75_004550</name>
</gene>
<dbReference type="InterPro" id="IPR027405">
    <property type="entry name" value="YidB-like"/>
</dbReference>
<evidence type="ECO:0000313" key="2">
    <source>
        <dbReference type="Proteomes" id="UP001549184"/>
    </source>
</evidence>
<dbReference type="Gene3D" id="1.10.10.690">
    <property type="entry name" value="YidB-like"/>
    <property type="match status" value="1"/>
</dbReference>
<comment type="caution">
    <text evidence="1">The sequence shown here is derived from an EMBL/GenBank/DDBJ whole genome shotgun (WGS) entry which is preliminary data.</text>
</comment>
<dbReference type="RefSeq" id="WP_354016135.1">
    <property type="nucleotide sequence ID" value="NZ_JBEPMU010000010.1"/>
</dbReference>
<organism evidence="1 2">
    <name type="scientific">Dyella japonica</name>
    <dbReference type="NCBI Taxonomy" id="231455"/>
    <lineage>
        <taxon>Bacteria</taxon>
        <taxon>Pseudomonadati</taxon>
        <taxon>Pseudomonadota</taxon>
        <taxon>Gammaproteobacteria</taxon>
        <taxon>Lysobacterales</taxon>
        <taxon>Rhodanobacteraceae</taxon>
        <taxon>Dyella</taxon>
    </lineage>
</organism>
<protein>
    <submittedName>
        <fullName evidence="1">Uncharacterized protein YidB (DUF937 family)</fullName>
    </submittedName>
</protein>
<keyword evidence="2" id="KW-1185">Reference proteome</keyword>
<dbReference type="InterPro" id="IPR045372">
    <property type="entry name" value="YidB"/>
</dbReference>
<dbReference type="EMBL" id="JBEPMU010000010">
    <property type="protein sequence ID" value="MET3654802.1"/>
    <property type="molecule type" value="Genomic_DNA"/>
</dbReference>
<dbReference type="Pfam" id="PF20159">
    <property type="entry name" value="YidB"/>
    <property type="match status" value="1"/>
</dbReference>
<evidence type="ECO:0000313" key="1">
    <source>
        <dbReference type="EMBL" id="MET3654802.1"/>
    </source>
</evidence>
<sequence>MSLPNDPLNASQSSQAIGASLISVAGGLIERAGGLQGLVAMLQQQGLGKAVQSWVSIGANKAVSSRQLGQALQKGGLGSVIQEAAGKVGVDPNQLLGQLSQVLPHVVDHLTPKGEVPAQGQSGLDLSSLGALADKLLGSKPA</sequence>
<proteinExistence type="predicted"/>